<name>A0A6J4UUW5_9BACT</name>
<evidence type="ECO:0000256" key="1">
    <source>
        <dbReference type="SAM" id="MobiDB-lite"/>
    </source>
</evidence>
<accession>A0A6J4UUW5</accession>
<evidence type="ECO:0000313" key="2">
    <source>
        <dbReference type="EMBL" id="CAA9560665.1"/>
    </source>
</evidence>
<organism evidence="2">
    <name type="scientific">uncultured Thermomicrobiales bacterium</name>
    <dbReference type="NCBI Taxonomy" id="1645740"/>
    <lineage>
        <taxon>Bacteria</taxon>
        <taxon>Pseudomonadati</taxon>
        <taxon>Thermomicrobiota</taxon>
        <taxon>Thermomicrobia</taxon>
        <taxon>Thermomicrobiales</taxon>
        <taxon>environmental samples</taxon>
    </lineage>
</organism>
<proteinExistence type="predicted"/>
<feature type="region of interest" description="Disordered" evidence="1">
    <location>
        <begin position="1"/>
        <end position="39"/>
    </location>
</feature>
<gene>
    <name evidence="2" type="ORF">AVDCRST_MAG49-2526</name>
</gene>
<dbReference type="EMBL" id="CADCWG010000163">
    <property type="protein sequence ID" value="CAA9560665.1"/>
    <property type="molecule type" value="Genomic_DNA"/>
</dbReference>
<protein>
    <submittedName>
        <fullName evidence="2">Uncharacterized protein</fullName>
    </submittedName>
</protein>
<sequence length="39" mass="4354">ARRTTAGRHRSRSQGLPRRGCVPGAVHRADRPGQCLREM</sequence>
<feature type="non-terminal residue" evidence="2">
    <location>
        <position position="39"/>
    </location>
</feature>
<feature type="compositionally biased region" description="Basic and acidic residues" evidence="1">
    <location>
        <begin position="27"/>
        <end position="39"/>
    </location>
</feature>
<feature type="non-terminal residue" evidence="2">
    <location>
        <position position="1"/>
    </location>
</feature>
<feature type="compositionally biased region" description="Basic residues" evidence="1">
    <location>
        <begin position="1"/>
        <end position="12"/>
    </location>
</feature>
<dbReference type="AlphaFoldDB" id="A0A6J4UUW5"/>
<reference evidence="2" key="1">
    <citation type="submission" date="2020-02" db="EMBL/GenBank/DDBJ databases">
        <authorList>
            <person name="Meier V. D."/>
        </authorList>
    </citation>
    <scope>NUCLEOTIDE SEQUENCE</scope>
    <source>
        <strain evidence="2">AVDCRST_MAG49</strain>
    </source>
</reference>